<dbReference type="RefSeq" id="WP_105482308.1">
    <property type="nucleotide sequence ID" value="NZ_NIGF01000002.1"/>
</dbReference>
<dbReference type="InParanoid" id="A0A2S8SW23"/>
<sequence>MKSKPKRVFGIGLGIVAVCLIAGEVVARTKLGLGDPPIYVADPQIEYMIKPGVYHRFGNLVSFNRYSMRADEFPQHKVDKRELRVMVIGDSIVYGGAQLDQSQIAVSLLEKDLTAKLHRPVTVGNISAGSWGPPNQLAYVKRFGLFDADAVVIVGSGQVRLAELNRVMQYRL</sequence>
<dbReference type="Proteomes" id="UP000237684">
    <property type="component" value="Unassembled WGS sequence"/>
</dbReference>
<reference evidence="1 2" key="1">
    <citation type="journal article" date="2018" name="Syst. Appl. Microbiol.">
        <title>Abditibacterium utsteinense sp. nov., the first cultivated member of candidate phylum FBP, isolated from ice-free Antarctic soil samples.</title>
        <authorList>
            <person name="Tahon G."/>
            <person name="Tytgat B."/>
            <person name="Lebbe L."/>
            <person name="Carlier A."/>
            <person name="Willems A."/>
        </authorList>
    </citation>
    <scope>NUCLEOTIDE SEQUENCE [LARGE SCALE GENOMIC DNA]</scope>
    <source>
        <strain evidence="1 2">LMG 29911</strain>
    </source>
</reference>
<comment type="caution">
    <text evidence="1">The sequence shown here is derived from an EMBL/GenBank/DDBJ whole genome shotgun (WGS) entry which is preliminary data.</text>
</comment>
<name>A0A2S8SW23_9BACT</name>
<dbReference type="SUPFAM" id="SSF52266">
    <property type="entry name" value="SGNH hydrolase"/>
    <property type="match status" value="1"/>
</dbReference>
<proteinExistence type="predicted"/>
<dbReference type="EMBL" id="NIGF01000002">
    <property type="protein sequence ID" value="PQV64995.1"/>
    <property type="molecule type" value="Genomic_DNA"/>
</dbReference>
<gene>
    <name evidence="1" type="ORF">B1R32_1021</name>
</gene>
<keyword evidence="2" id="KW-1185">Reference proteome</keyword>
<evidence type="ECO:0008006" key="3">
    <source>
        <dbReference type="Google" id="ProtNLM"/>
    </source>
</evidence>
<evidence type="ECO:0000313" key="2">
    <source>
        <dbReference type="Proteomes" id="UP000237684"/>
    </source>
</evidence>
<protein>
    <recommendedName>
        <fullName evidence="3">GDSL-like Lipase/Acylhydrolase family protein</fullName>
    </recommendedName>
</protein>
<accession>A0A2S8SW23</accession>
<dbReference type="OrthoDB" id="9790710at2"/>
<dbReference type="AlphaFoldDB" id="A0A2S8SW23"/>
<organism evidence="1 2">
    <name type="scientific">Abditibacterium utsteinense</name>
    <dbReference type="NCBI Taxonomy" id="1960156"/>
    <lineage>
        <taxon>Bacteria</taxon>
        <taxon>Pseudomonadati</taxon>
        <taxon>Abditibacteriota</taxon>
        <taxon>Abditibacteriia</taxon>
        <taxon>Abditibacteriales</taxon>
        <taxon>Abditibacteriaceae</taxon>
        <taxon>Abditibacterium</taxon>
    </lineage>
</organism>
<evidence type="ECO:0000313" key="1">
    <source>
        <dbReference type="EMBL" id="PQV64995.1"/>
    </source>
</evidence>